<dbReference type="RefSeq" id="WP_394825498.1">
    <property type="nucleotide sequence ID" value="NZ_CP089984.1"/>
</dbReference>
<dbReference type="SUPFAM" id="SSF53187">
    <property type="entry name" value="Zn-dependent exopeptidases"/>
    <property type="match status" value="1"/>
</dbReference>
<evidence type="ECO:0000256" key="6">
    <source>
        <dbReference type="ARBA" id="ARBA00023049"/>
    </source>
</evidence>
<accession>A0ABZ2LY61</accession>
<evidence type="ECO:0000256" key="4">
    <source>
        <dbReference type="ARBA" id="ARBA00022801"/>
    </source>
</evidence>
<dbReference type="EMBL" id="CP089984">
    <property type="protein sequence ID" value="WXB15864.1"/>
    <property type="molecule type" value="Genomic_DNA"/>
</dbReference>
<keyword evidence="11" id="KW-1185">Reference proteome</keyword>
<dbReference type="Pfam" id="PF00246">
    <property type="entry name" value="Peptidase_M14"/>
    <property type="match status" value="1"/>
</dbReference>
<keyword evidence="6" id="KW-0482">Metalloprotease</keyword>
<dbReference type="PANTHER" id="PTHR11705">
    <property type="entry name" value="PROTEASE FAMILY M14 CARBOXYPEPTIDASE A,B"/>
    <property type="match status" value="1"/>
</dbReference>
<feature type="active site" description="Proton donor/acceptor" evidence="7">
    <location>
        <position position="424"/>
    </location>
</feature>
<reference evidence="10 11" key="1">
    <citation type="submission" date="2021-12" db="EMBL/GenBank/DDBJ databases">
        <title>Discovery of the Pendulisporaceae a myxobacterial family with distinct sporulation behavior and unique specialized metabolism.</title>
        <authorList>
            <person name="Garcia R."/>
            <person name="Popoff A."/>
            <person name="Bader C.D."/>
            <person name="Loehr J."/>
            <person name="Walesch S."/>
            <person name="Walt C."/>
            <person name="Boldt J."/>
            <person name="Bunk B."/>
            <person name="Haeckl F.J.F.P.J."/>
            <person name="Gunesch A.P."/>
            <person name="Birkelbach J."/>
            <person name="Nuebel U."/>
            <person name="Pietschmann T."/>
            <person name="Bach T."/>
            <person name="Mueller R."/>
        </authorList>
    </citation>
    <scope>NUCLEOTIDE SEQUENCE [LARGE SCALE GENOMIC DNA]</scope>
    <source>
        <strain evidence="10 11">MSr11954</strain>
    </source>
</reference>
<evidence type="ECO:0000256" key="7">
    <source>
        <dbReference type="PROSITE-ProRule" id="PRU01379"/>
    </source>
</evidence>
<dbReference type="Proteomes" id="UP001370348">
    <property type="component" value="Chromosome"/>
</dbReference>
<evidence type="ECO:0000256" key="8">
    <source>
        <dbReference type="SAM" id="SignalP"/>
    </source>
</evidence>
<evidence type="ECO:0000256" key="1">
    <source>
        <dbReference type="ARBA" id="ARBA00001947"/>
    </source>
</evidence>
<evidence type="ECO:0000256" key="3">
    <source>
        <dbReference type="ARBA" id="ARBA00022670"/>
    </source>
</evidence>
<keyword evidence="4" id="KW-0378">Hydrolase</keyword>
<proteinExistence type="inferred from homology"/>
<keyword evidence="5" id="KW-0862">Zinc</keyword>
<evidence type="ECO:0000256" key="2">
    <source>
        <dbReference type="ARBA" id="ARBA00005988"/>
    </source>
</evidence>
<organism evidence="10 11">
    <name type="scientific">Pendulispora albinea</name>
    <dbReference type="NCBI Taxonomy" id="2741071"/>
    <lineage>
        <taxon>Bacteria</taxon>
        <taxon>Pseudomonadati</taxon>
        <taxon>Myxococcota</taxon>
        <taxon>Myxococcia</taxon>
        <taxon>Myxococcales</taxon>
        <taxon>Sorangiineae</taxon>
        <taxon>Pendulisporaceae</taxon>
        <taxon>Pendulispora</taxon>
    </lineage>
</organism>
<dbReference type="PROSITE" id="PS52035">
    <property type="entry name" value="PEPTIDASE_M14"/>
    <property type="match status" value="1"/>
</dbReference>
<feature type="signal peptide" evidence="8">
    <location>
        <begin position="1"/>
        <end position="23"/>
    </location>
</feature>
<keyword evidence="8" id="KW-0732">Signal</keyword>
<protein>
    <recommendedName>
        <fullName evidence="9">Peptidase M14 domain-containing protein</fullName>
    </recommendedName>
</protein>
<evidence type="ECO:0000313" key="11">
    <source>
        <dbReference type="Proteomes" id="UP001370348"/>
    </source>
</evidence>
<evidence type="ECO:0000256" key="5">
    <source>
        <dbReference type="ARBA" id="ARBA00022833"/>
    </source>
</evidence>
<sequence length="472" mass="50987">MKRRGLGAMAFSVIFGAAACSSAGSSGDETTAASSGPMFEYRVHDAVARADDLAGAGLDLLEKRSGNDLFVLGDANTANELRALGFEATIHQVLPIPSWDPPKPDLEHTSASISSSISSAAADPITETYYGGYHTIRAQYAHLDKVAADHPDLVRVITYGQSWRKQRGLGGYDLKAICITKRTDGDCALNPNSPKPRFFLYAQMHSRELTTGDVAWRWIDYLVENYPTDAAVKELLDGEEMWVVPLANPDGTEVVQSGGNNPLLQRKNLNTSNETRACTVPNHGIDMNRNFDSSWGGSSTSTNPCSQTYLGPSPDSELEVSATENLWRQLFADVRGPNRQDPSPVDAKGLIVSLHSDANTVMFPWYYSSSVHSANDATQRAIAKKLGTLTGYDAGQSGEVLYASGGNSGDWAYDKLGTSIFTIEVGDNAPNDGLSCGGFFPPYSCQAAFFWPKMKPAIVYAARKAVSPFRPE</sequence>
<feature type="domain" description="Peptidase M14" evidence="9">
    <location>
        <begin position="132"/>
        <end position="464"/>
    </location>
</feature>
<name>A0ABZ2LY61_9BACT</name>
<dbReference type="Gene3D" id="3.40.630.10">
    <property type="entry name" value="Zn peptidases"/>
    <property type="match status" value="1"/>
</dbReference>
<dbReference type="PRINTS" id="PR00765">
    <property type="entry name" value="CRBOXYPTASEA"/>
</dbReference>
<gene>
    <name evidence="10" type="ORF">LZC94_01035</name>
</gene>
<feature type="chain" id="PRO_5046488999" description="Peptidase M14 domain-containing protein" evidence="8">
    <location>
        <begin position="24"/>
        <end position="472"/>
    </location>
</feature>
<comment type="cofactor">
    <cofactor evidence="1">
        <name>Zn(2+)</name>
        <dbReference type="ChEBI" id="CHEBI:29105"/>
    </cofactor>
</comment>
<dbReference type="PANTHER" id="PTHR11705:SF143">
    <property type="entry name" value="SLL0236 PROTEIN"/>
    <property type="match status" value="1"/>
</dbReference>
<keyword evidence="3" id="KW-0645">Protease</keyword>
<evidence type="ECO:0000313" key="10">
    <source>
        <dbReference type="EMBL" id="WXB15864.1"/>
    </source>
</evidence>
<dbReference type="PROSITE" id="PS51257">
    <property type="entry name" value="PROKAR_LIPOPROTEIN"/>
    <property type="match status" value="1"/>
</dbReference>
<evidence type="ECO:0000259" key="9">
    <source>
        <dbReference type="PROSITE" id="PS52035"/>
    </source>
</evidence>
<dbReference type="InterPro" id="IPR000834">
    <property type="entry name" value="Peptidase_M14"/>
</dbReference>
<dbReference type="SMART" id="SM00631">
    <property type="entry name" value="Zn_pept"/>
    <property type="match status" value="1"/>
</dbReference>
<comment type="similarity">
    <text evidence="2 7">Belongs to the peptidase M14 family.</text>
</comment>